<feature type="binding site" evidence="4">
    <location>
        <position position="171"/>
    </location>
    <ligand>
        <name>Fe cation</name>
        <dbReference type="ChEBI" id="CHEBI:24875"/>
        <note>catalytic</note>
    </ligand>
</feature>
<evidence type="ECO:0000313" key="5">
    <source>
        <dbReference type="EMBL" id="VXD25293.1"/>
    </source>
</evidence>
<keyword evidence="6" id="KW-1185">Reference proteome</keyword>
<comment type="caution">
    <text evidence="5">The sequence shown here is derived from an EMBL/GenBank/DDBJ whole genome shotgun (WGS) entry which is preliminary data.</text>
</comment>
<comment type="cofactor">
    <cofactor evidence="4">
        <name>Fe(2+)</name>
        <dbReference type="ChEBI" id="CHEBI:29033"/>
    </cofactor>
    <text evidence="4">Binds 1 Fe(2+) ion per subunit.</text>
</comment>
<evidence type="ECO:0000313" key="6">
    <source>
        <dbReference type="Proteomes" id="UP000184550"/>
    </source>
</evidence>
<feature type="binding site" evidence="4">
    <location>
        <position position="220"/>
    </location>
    <ligand>
        <name>Fe cation</name>
        <dbReference type="ChEBI" id="CHEBI:24875"/>
        <note>catalytic</note>
    </ligand>
</feature>
<dbReference type="GO" id="GO:0010436">
    <property type="term" value="F:carotenoid dioxygenase activity"/>
    <property type="evidence" value="ECO:0007669"/>
    <property type="project" value="TreeGrafter"/>
</dbReference>
<dbReference type="InterPro" id="IPR011048">
    <property type="entry name" value="Haem_d1_sf"/>
</dbReference>
<dbReference type="GO" id="GO:0016121">
    <property type="term" value="P:carotene catabolic process"/>
    <property type="evidence" value="ECO:0007669"/>
    <property type="project" value="TreeGrafter"/>
</dbReference>
<feature type="binding site" evidence="4">
    <location>
        <position position="469"/>
    </location>
    <ligand>
        <name>Fe cation</name>
        <dbReference type="ChEBI" id="CHEBI:24875"/>
        <note>catalytic</note>
    </ligand>
</feature>
<dbReference type="EMBL" id="CZCU02000164">
    <property type="protein sequence ID" value="VXD25293.1"/>
    <property type="molecule type" value="Genomic_DNA"/>
</dbReference>
<dbReference type="PANTHER" id="PTHR10543:SF139">
    <property type="entry name" value="DIOXYGENASE"/>
    <property type="match status" value="1"/>
</dbReference>
<protein>
    <submittedName>
        <fullName evidence="5">Carotenoid oxygenase</fullName>
        <ecNumber evidence="5">1.13.11.63</ecNumber>
    </submittedName>
</protein>
<sequence length="476" mass="53839">MIRPTISQTTWGQQFATPATEFPPTPLPVLSGKLPLGLKGSLYRNGPGRLERGGLRVGHWFDGDGAILAVHFTDEGATGVYRYVKTAGYQQEEQANRLMYGGYGMTSPGNLWERFTKPLKNAANTSVLALPDKLLALWEGAQPHALDLQTLETWGLDNLSKLTDNTPYSAHPKIDPETGDIFNFGQILAGTPQLMLYRSDRTGKIIQHNQIPIDGISVIHDFVFAGQYLIFVIPPLRLKILPVLLQFKSFSDSFFWQPQTPNQILIIDRQTLQLVNRIETEPWFQWHFSNGYVENDGTVIVDFVQYPDFQTNQYLKEVATGNTHTLAESTLWRMVLQPQTGKLLQLEELLDRHCEFPTVSPKEVGKKAKFTYLSLHKPGVNRAIEMFGSIGRFDHQTQTLQAAILGDNRYPMEPLCVQDIDNPQQEWVLTVVYDGDQNSSEVWIFDSEYLDAEPICRLSLPHVVPNGFHGTWKPRS</sequence>
<name>A0A7Z9E4N4_9CYAN</name>
<proteinExistence type="inferred from homology"/>
<keyword evidence="3 4" id="KW-0408">Iron</keyword>
<dbReference type="PANTHER" id="PTHR10543">
    <property type="entry name" value="BETA-CAROTENE DIOXYGENASE"/>
    <property type="match status" value="1"/>
</dbReference>
<feature type="binding site" evidence="4">
    <location>
        <position position="287"/>
    </location>
    <ligand>
        <name>Fe cation</name>
        <dbReference type="ChEBI" id="CHEBI:24875"/>
        <note>catalytic</note>
    </ligand>
</feature>
<dbReference type="EC" id="1.13.11.63" evidence="5"/>
<evidence type="ECO:0000256" key="4">
    <source>
        <dbReference type="PIRSR" id="PIRSR604294-1"/>
    </source>
</evidence>
<evidence type="ECO:0000256" key="2">
    <source>
        <dbReference type="ARBA" id="ARBA00022723"/>
    </source>
</evidence>
<dbReference type="RefSeq" id="WP_231506147.1">
    <property type="nucleotide sequence ID" value="NZ_LR734885.1"/>
</dbReference>
<reference evidence="5" key="1">
    <citation type="submission" date="2019-10" db="EMBL/GenBank/DDBJ databases">
        <authorList>
            <consortium name="Genoscope - CEA"/>
            <person name="William W."/>
        </authorList>
    </citation>
    <scope>NUCLEOTIDE SEQUENCE [LARGE SCALE GENOMIC DNA]</scope>
    <source>
        <strain evidence="5">BBR_PRJEB10992</strain>
    </source>
</reference>
<organism evidence="5 6">
    <name type="scientific">Planktothrix serta PCC 8927</name>
    <dbReference type="NCBI Taxonomy" id="671068"/>
    <lineage>
        <taxon>Bacteria</taxon>
        <taxon>Bacillati</taxon>
        <taxon>Cyanobacteriota</taxon>
        <taxon>Cyanophyceae</taxon>
        <taxon>Oscillatoriophycideae</taxon>
        <taxon>Oscillatoriales</taxon>
        <taxon>Microcoleaceae</taxon>
        <taxon>Planktothrix</taxon>
    </lineage>
</organism>
<keyword evidence="2 4" id="KW-0479">Metal-binding</keyword>
<dbReference type="SUPFAM" id="SSF51004">
    <property type="entry name" value="C-terminal (heme d1) domain of cytochrome cd1-nitrite reductase"/>
    <property type="match status" value="1"/>
</dbReference>
<dbReference type="GO" id="GO:0046872">
    <property type="term" value="F:metal ion binding"/>
    <property type="evidence" value="ECO:0007669"/>
    <property type="project" value="UniProtKB-KW"/>
</dbReference>
<keyword evidence="5" id="KW-0560">Oxidoreductase</keyword>
<dbReference type="Pfam" id="PF03055">
    <property type="entry name" value="RPE65"/>
    <property type="match status" value="1"/>
</dbReference>
<dbReference type="AlphaFoldDB" id="A0A7Z9E4N4"/>
<evidence type="ECO:0000256" key="3">
    <source>
        <dbReference type="ARBA" id="ARBA00023004"/>
    </source>
</evidence>
<gene>
    <name evidence="5" type="ORF">PL8927_860007</name>
</gene>
<dbReference type="InterPro" id="IPR004294">
    <property type="entry name" value="Carotenoid_Oase"/>
</dbReference>
<accession>A0A7Z9E4N4</accession>
<dbReference type="GO" id="GO:0003834">
    <property type="term" value="F:beta-carotene 15,15'-dioxygenase activity"/>
    <property type="evidence" value="ECO:0007669"/>
    <property type="project" value="UniProtKB-EC"/>
</dbReference>
<dbReference type="Proteomes" id="UP000184550">
    <property type="component" value="Unassembled WGS sequence"/>
</dbReference>
<comment type="similarity">
    <text evidence="1">Belongs to the carotenoid oxygenase family.</text>
</comment>
<evidence type="ECO:0000256" key="1">
    <source>
        <dbReference type="ARBA" id="ARBA00006787"/>
    </source>
</evidence>